<reference evidence="1" key="2">
    <citation type="submission" date="2023-06" db="EMBL/GenBank/DDBJ databases">
        <authorList>
            <consortium name="Lawrence Berkeley National Laboratory"/>
            <person name="Haridas S."/>
            <person name="Hensen N."/>
            <person name="Bonometti L."/>
            <person name="Westerberg I."/>
            <person name="Brannstrom I.O."/>
            <person name="Guillou S."/>
            <person name="Cros-Aarteil S."/>
            <person name="Calhoun S."/>
            <person name="Kuo A."/>
            <person name="Mondo S."/>
            <person name="Pangilinan J."/>
            <person name="Riley R."/>
            <person name="Labutti K."/>
            <person name="Andreopoulos B."/>
            <person name="Lipzen A."/>
            <person name="Chen C."/>
            <person name="Yanf M."/>
            <person name="Daum C."/>
            <person name="Ng V."/>
            <person name="Clum A."/>
            <person name="Steindorff A."/>
            <person name="Ohm R."/>
            <person name="Martin F."/>
            <person name="Silar P."/>
            <person name="Natvig D."/>
            <person name="Lalanne C."/>
            <person name="Gautier V."/>
            <person name="Ament-Velasquez S.L."/>
            <person name="Kruys A."/>
            <person name="Hutchinson M.I."/>
            <person name="Powell A.J."/>
            <person name="Barry K."/>
            <person name="Miller A.N."/>
            <person name="Grigoriev I.V."/>
            <person name="Debuchy R."/>
            <person name="Gladieux P."/>
            <person name="Thoren M.H."/>
            <person name="Johannesson H."/>
        </authorList>
    </citation>
    <scope>NUCLEOTIDE SEQUENCE</scope>
    <source>
        <strain evidence="1">CBS 955.72</strain>
    </source>
</reference>
<dbReference type="EMBL" id="JAUIQD010000001">
    <property type="protein sequence ID" value="KAK3364601.1"/>
    <property type="molecule type" value="Genomic_DNA"/>
</dbReference>
<organism evidence="1 2">
    <name type="scientific">Lasiosphaeria hispida</name>
    <dbReference type="NCBI Taxonomy" id="260671"/>
    <lineage>
        <taxon>Eukaryota</taxon>
        <taxon>Fungi</taxon>
        <taxon>Dikarya</taxon>
        <taxon>Ascomycota</taxon>
        <taxon>Pezizomycotina</taxon>
        <taxon>Sordariomycetes</taxon>
        <taxon>Sordariomycetidae</taxon>
        <taxon>Sordariales</taxon>
        <taxon>Lasiosphaeriaceae</taxon>
        <taxon>Lasiosphaeria</taxon>
    </lineage>
</organism>
<dbReference type="AlphaFoldDB" id="A0AAJ0HX99"/>
<gene>
    <name evidence="1" type="ORF">B0T25DRAFT_598937</name>
</gene>
<proteinExistence type="predicted"/>
<comment type="caution">
    <text evidence="1">The sequence shown here is derived from an EMBL/GenBank/DDBJ whole genome shotgun (WGS) entry which is preliminary data.</text>
</comment>
<keyword evidence="2" id="KW-1185">Reference proteome</keyword>
<evidence type="ECO:0000313" key="2">
    <source>
        <dbReference type="Proteomes" id="UP001275084"/>
    </source>
</evidence>
<evidence type="ECO:0000313" key="1">
    <source>
        <dbReference type="EMBL" id="KAK3364601.1"/>
    </source>
</evidence>
<sequence>MVAPLVVSFARPQTWRTMLSSLFPPILPADPLDEDYVCMDPGIWWSEVDESPVARRTWVVQECFLSQRVVYFGRTQLFYARAELRACEAYPLGCPPSVQVEDVFAEGLFNVVGDEWKNSLGRALESIGDVIKWKANRSTGLHVHLGHLKDAPGFTLEQVKRVAMLYCRFEGKRSMDQTKYRYAIDEFHPMHCQLDNDNILSNRHNDLLNASSLSEVYSIIQAAPDTATLCSIMNHTEGTERYDGYSDSRFFKVNFMSL</sequence>
<dbReference type="Proteomes" id="UP001275084">
    <property type="component" value="Unassembled WGS sequence"/>
</dbReference>
<protein>
    <recommendedName>
        <fullName evidence="3">Heterokaryon incompatibility domain-containing protein</fullName>
    </recommendedName>
</protein>
<accession>A0AAJ0HX99</accession>
<reference evidence="1" key="1">
    <citation type="journal article" date="2023" name="Mol. Phylogenet. Evol.">
        <title>Genome-scale phylogeny and comparative genomics of the fungal order Sordariales.</title>
        <authorList>
            <person name="Hensen N."/>
            <person name="Bonometti L."/>
            <person name="Westerberg I."/>
            <person name="Brannstrom I.O."/>
            <person name="Guillou S."/>
            <person name="Cros-Aarteil S."/>
            <person name="Calhoun S."/>
            <person name="Haridas S."/>
            <person name="Kuo A."/>
            <person name="Mondo S."/>
            <person name="Pangilinan J."/>
            <person name="Riley R."/>
            <person name="LaButti K."/>
            <person name="Andreopoulos B."/>
            <person name="Lipzen A."/>
            <person name="Chen C."/>
            <person name="Yan M."/>
            <person name="Daum C."/>
            <person name="Ng V."/>
            <person name="Clum A."/>
            <person name="Steindorff A."/>
            <person name="Ohm R.A."/>
            <person name="Martin F."/>
            <person name="Silar P."/>
            <person name="Natvig D.O."/>
            <person name="Lalanne C."/>
            <person name="Gautier V."/>
            <person name="Ament-Velasquez S.L."/>
            <person name="Kruys A."/>
            <person name="Hutchinson M.I."/>
            <person name="Powell A.J."/>
            <person name="Barry K."/>
            <person name="Miller A.N."/>
            <person name="Grigoriev I.V."/>
            <person name="Debuchy R."/>
            <person name="Gladieux P."/>
            <person name="Hiltunen Thoren M."/>
            <person name="Johannesson H."/>
        </authorList>
    </citation>
    <scope>NUCLEOTIDE SEQUENCE</scope>
    <source>
        <strain evidence="1">CBS 955.72</strain>
    </source>
</reference>
<name>A0AAJ0HX99_9PEZI</name>
<evidence type="ECO:0008006" key="3">
    <source>
        <dbReference type="Google" id="ProtNLM"/>
    </source>
</evidence>